<dbReference type="GO" id="GO:0070300">
    <property type="term" value="F:phosphatidic acid binding"/>
    <property type="evidence" value="ECO:0007669"/>
    <property type="project" value="TreeGrafter"/>
</dbReference>
<accession>A0A2M7IEV7</accession>
<dbReference type="InterPro" id="IPR053227">
    <property type="entry name" value="TRPL-trafficking_regulator"/>
</dbReference>
<comment type="caution">
    <text evidence="2">The sequence shown here is derived from an EMBL/GenBank/DDBJ whole genome shotgun (WGS) entry which is preliminary data.</text>
</comment>
<dbReference type="EMBL" id="PFGX01000124">
    <property type="protein sequence ID" value="PIW75009.1"/>
    <property type="molecule type" value="Genomic_DNA"/>
</dbReference>
<dbReference type="Proteomes" id="UP000231280">
    <property type="component" value="Unassembled WGS sequence"/>
</dbReference>
<dbReference type="Pfam" id="PF13521">
    <property type="entry name" value="AAA_28"/>
    <property type="match status" value="1"/>
</dbReference>
<dbReference type="SMART" id="SM01118">
    <property type="entry name" value="CYTH"/>
    <property type="match status" value="1"/>
</dbReference>
<dbReference type="SUPFAM" id="SSF55154">
    <property type="entry name" value="CYTH-like phosphatases"/>
    <property type="match status" value="1"/>
</dbReference>
<dbReference type="InterPro" id="IPR023577">
    <property type="entry name" value="CYTH_domain"/>
</dbReference>
<dbReference type="InterPro" id="IPR038727">
    <property type="entry name" value="NadR/Ttd14_AAA_dom"/>
</dbReference>
<name>A0A2M7IEV7_9BACT</name>
<evidence type="ECO:0000313" key="2">
    <source>
        <dbReference type="EMBL" id="PIW75009.1"/>
    </source>
</evidence>
<dbReference type="GO" id="GO:0035091">
    <property type="term" value="F:phosphatidylinositol binding"/>
    <property type="evidence" value="ECO:0007669"/>
    <property type="project" value="TreeGrafter"/>
</dbReference>
<organism evidence="2 3">
    <name type="scientific">Candidatus Portnoybacteria bacterium CG_4_8_14_3_um_filter_44_10</name>
    <dbReference type="NCBI Taxonomy" id="1974802"/>
    <lineage>
        <taxon>Bacteria</taxon>
        <taxon>Candidatus Portnoyibacteriota</taxon>
    </lineage>
</organism>
<dbReference type="SUPFAM" id="SSF52540">
    <property type="entry name" value="P-loop containing nucleoside triphosphate hydrolases"/>
    <property type="match status" value="1"/>
</dbReference>
<dbReference type="Gene3D" id="2.40.320.10">
    <property type="entry name" value="Hypothetical Protein Pfu-838710-001"/>
    <property type="match status" value="1"/>
</dbReference>
<dbReference type="PANTHER" id="PTHR34932">
    <property type="entry name" value="TRPL TRANSLOCATION DEFECT PROTEIN 14"/>
    <property type="match status" value="1"/>
</dbReference>
<dbReference type="GO" id="GO:0005525">
    <property type="term" value="F:GTP binding"/>
    <property type="evidence" value="ECO:0007669"/>
    <property type="project" value="TreeGrafter"/>
</dbReference>
<dbReference type="InterPro" id="IPR027417">
    <property type="entry name" value="P-loop_NTPase"/>
</dbReference>
<protein>
    <recommendedName>
        <fullName evidence="1">CYTH domain-containing protein</fullName>
    </recommendedName>
</protein>
<dbReference type="PANTHER" id="PTHR34932:SF1">
    <property type="entry name" value="TRPL TRANSLOCATION DEFECT PROTEIN 14"/>
    <property type="match status" value="1"/>
</dbReference>
<gene>
    <name evidence="2" type="ORF">CO002_04435</name>
</gene>
<dbReference type="AlphaFoldDB" id="A0A2M7IEV7"/>
<proteinExistence type="predicted"/>
<dbReference type="InterPro" id="IPR033469">
    <property type="entry name" value="CYTH-like_dom_sf"/>
</dbReference>
<reference evidence="3" key="1">
    <citation type="submission" date="2017-09" db="EMBL/GenBank/DDBJ databases">
        <title>Depth-based differentiation of microbial function through sediment-hosted aquifers and enrichment of novel symbionts in the deep terrestrial subsurface.</title>
        <authorList>
            <person name="Probst A.J."/>
            <person name="Ladd B."/>
            <person name="Jarett J.K."/>
            <person name="Geller-Mcgrath D.E."/>
            <person name="Sieber C.M.K."/>
            <person name="Emerson J.B."/>
            <person name="Anantharaman K."/>
            <person name="Thomas B.C."/>
            <person name="Malmstrom R."/>
            <person name="Stieglmeier M."/>
            <person name="Klingl A."/>
            <person name="Woyke T."/>
            <person name="Ryan C.M."/>
            <person name="Banfield J.F."/>
        </authorList>
    </citation>
    <scope>NUCLEOTIDE SEQUENCE [LARGE SCALE GENOMIC DNA]</scope>
</reference>
<sequence>MAIPKIVITGGPCAGKSTGMATLVERLSDYGFRVFVVPEVPTFLFASGLTPGKMKNATQLYLLEKMIVATQIYLEKSIEKTAAEIYPRDKKIILCDRGVMDHRAYFPSEEHWIQLLKEQKYNFVNLRDCYVSVVHLVTAALGAEKFYTLGNNPARTETLAQAVAIDRKTRECWLGHPHFKIIDNSTDFDGKIRRVLSAVCKALDILAPTEIERKFLVASIDFNRMPPYQKIHIEQIYLKSDNPAKELRIRKRGQDGSFLYFFTEKWETDDPRERGEKERIIGLRQFLEMQSQRDPDKTTIKKDRICFLWKDQYFELDIYKSPGLSGLIILKIELTEKSEDVMLPPFITIEKEVTGDKRYYNNNLAKK</sequence>
<evidence type="ECO:0000259" key="1">
    <source>
        <dbReference type="SMART" id="SM01118"/>
    </source>
</evidence>
<dbReference type="Pfam" id="PF01928">
    <property type="entry name" value="CYTH"/>
    <property type="match status" value="1"/>
</dbReference>
<feature type="domain" description="CYTH" evidence="1">
    <location>
        <begin position="208"/>
        <end position="366"/>
    </location>
</feature>
<dbReference type="Gene3D" id="3.40.50.300">
    <property type="entry name" value="P-loop containing nucleotide triphosphate hydrolases"/>
    <property type="match status" value="1"/>
</dbReference>
<evidence type="ECO:0000313" key="3">
    <source>
        <dbReference type="Proteomes" id="UP000231280"/>
    </source>
</evidence>